<accession>A0A3B0ZFX0</accession>
<evidence type="ECO:0000256" key="4">
    <source>
        <dbReference type="ARBA" id="ARBA00022490"/>
    </source>
</evidence>
<dbReference type="GO" id="GO:0097588">
    <property type="term" value="P:archaeal or bacterial-type flagellum-dependent cell motility"/>
    <property type="evidence" value="ECO:0007669"/>
    <property type="project" value="UniProtKB-KW"/>
</dbReference>
<dbReference type="GO" id="GO:0009288">
    <property type="term" value="C:bacterial-type flagellum"/>
    <property type="evidence" value="ECO:0007669"/>
    <property type="project" value="InterPro"/>
</dbReference>
<dbReference type="InterPro" id="IPR050992">
    <property type="entry name" value="CheZ_family_phosphatases"/>
</dbReference>
<keyword evidence="7" id="KW-0378">Hydrolase</keyword>
<dbReference type="EMBL" id="UOFR01000014">
    <property type="protein sequence ID" value="VAW92295.1"/>
    <property type="molecule type" value="Genomic_DNA"/>
</dbReference>
<protein>
    <recommendedName>
        <fullName evidence="3">Protein phosphatase CheZ</fullName>
    </recommendedName>
    <alternativeName>
        <fullName evidence="9">Chemotaxis protein CheZ</fullName>
    </alternativeName>
</protein>
<dbReference type="Pfam" id="PF04344">
    <property type="entry name" value="CheZ"/>
    <property type="match status" value="1"/>
</dbReference>
<keyword evidence="5" id="KW-0145">Chemotaxis</keyword>
<evidence type="ECO:0000256" key="8">
    <source>
        <dbReference type="ARBA" id="ARBA00022912"/>
    </source>
</evidence>
<dbReference type="InterPro" id="IPR007439">
    <property type="entry name" value="Chemotax_Pase_CheZ"/>
</dbReference>
<gene>
    <name evidence="10" type="ORF">MNBD_GAMMA21-1193</name>
</gene>
<evidence type="ECO:0000256" key="2">
    <source>
        <dbReference type="ARBA" id="ARBA00005908"/>
    </source>
</evidence>
<reference evidence="10" key="1">
    <citation type="submission" date="2018-06" db="EMBL/GenBank/DDBJ databases">
        <authorList>
            <person name="Zhirakovskaya E."/>
        </authorList>
    </citation>
    <scope>NUCLEOTIDE SEQUENCE</scope>
</reference>
<evidence type="ECO:0000313" key="10">
    <source>
        <dbReference type="EMBL" id="VAW92295.1"/>
    </source>
</evidence>
<dbReference type="Gene3D" id="1.10.287.500">
    <property type="entry name" value="Helix hairpin bin"/>
    <property type="match status" value="1"/>
</dbReference>
<proteinExistence type="inferred from homology"/>
<keyword evidence="4" id="KW-0963">Cytoplasm</keyword>
<dbReference type="PANTHER" id="PTHR43693:SF1">
    <property type="entry name" value="PROTEIN PHOSPHATASE CHEZ"/>
    <property type="match status" value="1"/>
</dbReference>
<evidence type="ECO:0000256" key="5">
    <source>
        <dbReference type="ARBA" id="ARBA00022500"/>
    </source>
</evidence>
<dbReference type="SUPFAM" id="SSF75708">
    <property type="entry name" value="Chemotaxis phosphatase CheZ"/>
    <property type="match status" value="1"/>
</dbReference>
<sequence>MEAKVILTDENIARVKDLLATLEKGDEAGANEVIDELANIRELDIYKEMGKMTRELHDAITAFGMDEQINVLAENEIPDARQRLHHVIDMTDQAAHRTLTAVEESLPICEELESRSNSLHEDWKRFKHRDMDINEFKALAKQLDSFFDVNTSDAGKLRESLTNVLMAQDFQDLTSQIIKKVIKLVEDVESNLVAIIKITGGVEDNSTAKKTEDKLAGPVVPGVNDGADVIDGQDDVDDLLSSLGF</sequence>
<dbReference type="GO" id="GO:0005737">
    <property type="term" value="C:cytoplasm"/>
    <property type="evidence" value="ECO:0007669"/>
    <property type="project" value="UniProtKB-SubCell"/>
</dbReference>
<comment type="similarity">
    <text evidence="2">Belongs to the CheZ family.</text>
</comment>
<dbReference type="GO" id="GO:0050920">
    <property type="term" value="P:regulation of chemotaxis"/>
    <property type="evidence" value="ECO:0007669"/>
    <property type="project" value="InterPro"/>
</dbReference>
<dbReference type="GO" id="GO:0004721">
    <property type="term" value="F:phosphoprotein phosphatase activity"/>
    <property type="evidence" value="ECO:0007669"/>
    <property type="project" value="UniProtKB-KW"/>
</dbReference>
<evidence type="ECO:0000256" key="3">
    <source>
        <dbReference type="ARBA" id="ARBA00018484"/>
    </source>
</evidence>
<keyword evidence="6" id="KW-0283">Flagellar rotation</keyword>
<comment type="subcellular location">
    <subcellularLocation>
        <location evidence="1">Cytoplasm</location>
    </subcellularLocation>
</comment>
<name>A0A3B0ZFX0_9ZZZZ</name>
<organism evidence="10">
    <name type="scientific">hydrothermal vent metagenome</name>
    <dbReference type="NCBI Taxonomy" id="652676"/>
    <lineage>
        <taxon>unclassified sequences</taxon>
        <taxon>metagenomes</taxon>
        <taxon>ecological metagenomes</taxon>
    </lineage>
</organism>
<evidence type="ECO:0000256" key="1">
    <source>
        <dbReference type="ARBA" id="ARBA00004496"/>
    </source>
</evidence>
<dbReference type="PANTHER" id="PTHR43693">
    <property type="entry name" value="PROTEIN PHOSPHATASE CHEZ"/>
    <property type="match status" value="1"/>
</dbReference>
<evidence type="ECO:0000256" key="6">
    <source>
        <dbReference type="ARBA" id="ARBA00022779"/>
    </source>
</evidence>
<dbReference type="PIRSF" id="PIRSF002884">
    <property type="entry name" value="CheZ"/>
    <property type="match status" value="1"/>
</dbReference>
<dbReference type="GO" id="GO:0006935">
    <property type="term" value="P:chemotaxis"/>
    <property type="evidence" value="ECO:0007669"/>
    <property type="project" value="UniProtKB-KW"/>
</dbReference>
<dbReference type="AlphaFoldDB" id="A0A3B0ZFX0"/>
<evidence type="ECO:0000256" key="7">
    <source>
        <dbReference type="ARBA" id="ARBA00022801"/>
    </source>
</evidence>
<evidence type="ECO:0000256" key="9">
    <source>
        <dbReference type="ARBA" id="ARBA00029599"/>
    </source>
</evidence>
<keyword evidence="8" id="KW-0904">Protein phosphatase</keyword>